<sequence length="422" mass="46722">MLSDLPQEPLNETTTVSSLDRNPSYSVEPGIDEQWLVIHARSLPQATGTFIVTSSNGNAKMRITSQEDEIDLPVYGTGDVVAGTIEVTKTENISSVDVTVEGRVKVHEVGEGGRTEATISVGPVKLWIKADDNAVCPSSLSFSVMLPTTFQEEGRSYPLPPSHFAHLEGVPGFDANINVSVQRSLVVSCIRTLPTKVEISFGTLSTPFIYQPRSRPAHPIPAPLDCNNAGFIARPEWKMYSSVVKAHPNERGLQDIVVKFYIPESRIFWVGEAIPFHITFEGTSDSLAGFMPYRPTGELNIARFQLIRQSSADVRHADFLRIVVHNIKTNIWRRDCFGEGVFRPAAEGATWMSFSGEIPIEPITVTGFQLRHFSVTDWLTVTTPTKSPFMGIRKAIPVQLTNDPWVEDDHRLNPLSPRPAET</sequence>
<dbReference type="Proteomes" id="UP001218218">
    <property type="component" value="Unassembled WGS sequence"/>
</dbReference>
<protein>
    <submittedName>
        <fullName evidence="2">Uncharacterized protein</fullName>
    </submittedName>
</protein>
<proteinExistence type="predicted"/>
<reference evidence="2" key="1">
    <citation type="submission" date="2023-03" db="EMBL/GenBank/DDBJ databases">
        <title>Massive genome expansion in bonnet fungi (Mycena s.s.) driven by repeated elements and novel gene families across ecological guilds.</title>
        <authorList>
            <consortium name="Lawrence Berkeley National Laboratory"/>
            <person name="Harder C.B."/>
            <person name="Miyauchi S."/>
            <person name="Viragh M."/>
            <person name="Kuo A."/>
            <person name="Thoen E."/>
            <person name="Andreopoulos B."/>
            <person name="Lu D."/>
            <person name="Skrede I."/>
            <person name="Drula E."/>
            <person name="Henrissat B."/>
            <person name="Morin E."/>
            <person name="Kohler A."/>
            <person name="Barry K."/>
            <person name="LaButti K."/>
            <person name="Morin E."/>
            <person name="Salamov A."/>
            <person name="Lipzen A."/>
            <person name="Mereny Z."/>
            <person name="Hegedus B."/>
            <person name="Baldrian P."/>
            <person name="Stursova M."/>
            <person name="Weitz H."/>
            <person name="Taylor A."/>
            <person name="Grigoriev I.V."/>
            <person name="Nagy L.G."/>
            <person name="Martin F."/>
            <person name="Kauserud H."/>
        </authorList>
    </citation>
    <scope>NUCLEOTIDE SEQUENCE</scope>
    <source>
        <strain evidence="2">CBHHK002</strain>
    </source>
</reference>
<feature type="compositionally biased region" description="Polar residues" evidence="1">
    <location>
        <begin position="10"/>
        <end position="25"/>
    </location>
</feature>
<evidence type="ECO:0000256" key="1">
    <source>
        <dbReference type="SAM" id="MobiDB-lite"/>
    </source>
</evidence>
<dbReference type="EMBL" id="JARIHO010000038">
    <property type="protein sequence ID" value="KAJ7328825.1"/>
    <property type="molecule type" value="Genomic_DNA"/>
</dbReference>
<name>A0AAD6ZMQ0_9AGAR</name>
<comment type="caution">
    <text evidence="2">The sequence shown here is derived from an EMBL/GenBank/DDBJ whole genome shotgun (WGS) entry which is preliminary data.</text>
</comment>
<accession>A0AAD6ZMQ0</accession>
<evidence type="ECO:0000313" key="3">
    <source>
        <dbReference type="Proteomes" id="UP001218218"/>
    </source>
</evidence>
<evidence type="ECO:0000313" key="2">
    <source>
        <dbReference type="EMBL" id="KAJ7328825.1"/>
    </source>
</evidence>
<organism evidence="2 3">
    <name type="scientific">Mycena albidolilacea</name>
    <dbReference type="NCBI Taxonomy" id="1033008"/>
    <lineage>
        <taxon>Eukaryota</taxon>
        <taxon>Fungi</taxon>
        <taxon>Dikarya</taxon>
        <taxon>Basidiomycota</taxon>
        <taxon>Agaricomycotina</taxon>
        <taxon>Agaricomycetes</taxon>
        <taxon>Agaricomycetidae</taxon>
        <taxon>Agaricales</taxon>
        <taxon>Marasmiineae</taxon>
        <taxon>Mycenaceae</taxon>
        <taxon>Mycena</taxon>
    </lineage>
</organism>
<keyword evidence="3" id="KW-1185">Reference proteome</keyword>
<feature type="region of interest" description="Disordered" evidence="1">
    <location>
        <begin position="1"/>
        <end position="25"/>
    </location>
</feature>
<gene>
    <name evidence="2" type="ORF">DFH08DRAFT_709327</name>
</gene>
<dbReference type="AlphaFoldDB" id="A0AAD6ZMQ0"/>